<dbReference type="AlphaFoldDB" id="A0A9P5ALM2"/>
<dbReference type="GO" id="GO:0016829">
    <property type="term" value="F:lyase activity"/>
    <property type="evidence" value="ECO:0007669"/>
    <property type="project" value="UniProtKB-KW"/>
</dbReference>
<protein>
    <submittedName>
        <fullName evidence="2">Pectate lyase c</fullName>
    </submittedName>
</protein>
<evidence type="ECO:0000313" key="3">
    <source>
        <dbReference type="Proteomes" id="UP000730481"/>
    </source>
</evidence>
<evidence type="ECO:0000313" key="2">
    <source>
        <dbReference type="EMBL" id="KAF4340876.1"/>
    </source>
</evidence>
<sequence length="338" mass="38539">MLTPPCSTLMLDELGRSLKIRPLEFVVDDENFYEGPYTGVYGDEISPFTCCKQFDNHFNPFENESRAFGRLEEVGREDLAVKVYGYVALHFTDIIVQKLEAAKVNMSYPPEKVEWIFGRDEEMDDDSPVMRIVKDWIDGVECYDQEMREVYPIVVQVRHFPRMLEGVHDLHKHGIVDRGLSSRQYVNGTLVDLSLASTVPHPFSPDPDPVGSKEWWQPRWTFWSLAAMDPHCFKVDVIDNWHENLAIFPEARPGAKGIKKTCEDSEPTAFPAPQYDPLDYAKHTPVTKNVKKRETRRPTGQGVKKRIAKGKQVKSKRGNKTENKSKPRASGLGGKAAK</sequence>
<proteinExistence type="predicted"/>
<reference evidence="2" key="1">
    <citation type="journal article" date="2017" name="Mycologia">
        <title>Fusarium algeriense, sp. nov., a novel toxigenic crown rot pathogen of durum wheat from Algeria is nested in the Fusarium burgessii species complex.</title>
        <authorList>
            <person name="Laraba I."/>
            <person name="Keddad A."/>
            <person name="Boureghda H."/>
            <person name="Abdallah N."/>
            <person name="Vaughan M.M."/>
            <person name="Proctor R.H."/>
            <person name="Busman M."/>
            <person name="O'Donnell K."/>
        </authorList>
    </citation>
    <scope>NUCLEOTIDE SEQUENCE</scope>
    <source>
        <strain evidence="2">NRRL 25174</strain>
    </source>
</reference>
<gene>
    <name evidence="2" type="ORF">FBEOM_5217</name>
</gene>
<dbReference type="OrthoDB" id="3432781at2759"/>
<organism evidence="2 3">
    <name type="scientific">Fusarium beomiforme</name>
    <dbReference type="NCBI Taxonomy" id="44412"/>
    <lineage>
        <taxon>Eukaryota</taxon>
        <taxon>Fungi</taxon>
        <taxon>Dikarya</taxon>
        <taxon>Ascomycota</taxon>
        <taxon>Pezizomycotina</taxon>
        <taxon>Sordariomycetes</taxon>
        <taxon>Hypocreomycetidae</taxon>
        <taxon>Hypocreales</taxon>
        <taxon>Nectriaceae</taxon>
        <taxon>Fusarium</taxon>
        <taxon>Fusarium burgessii species complex</taxon>
    </lineage>
</organism>
<dbReference type="EMBL" id="PVQB02000221">
    <property type="protein sequence ID" value="KAF4340876.1"/>
    <property type="molecule type" value="Genomic_DNA"/>
</dbReference>
<reference evidence="2" key="2">
    <citation type="submission" date="2020-02" db="EMBL/GenBank/DDBJ databases">
        <title>Identification and distribution of gene clusters putatively required for synthesis of sphingolipid metabolism inhibitors in phylogenetically diverse species of the filamentous fungus Fusarium.</title>
        <authorList>
            <person name="Kim H.-S."/>
            <person name="Busman M."/>
            <person name="Brown D.W."/>
            <person name="Divon H."/>
            <person name="Uhlig S."/>
            <person name="Proctor R.H."/>
        </authorList>
    </citation>
    <scope>NUCLEOTIDE SEQUENCE</scope>
    <source>
        <strain evidence="2">NRRL 25174</strain>
    </source>
</reference>
<feature type="region of interest" description="Disordered" evidence="1">
    <location>
        <begin position="258"/>
        <end position="338"/>
    </location>
</feature>
<keyword evidence="2" id="KW-0456">Lyase</keyword>
<dbReference type="Pfam" id="PF13095">
    <property type="entry name" value="FTA2"/>
    <property type="match status" value="1"/>
</dbReference>
<dbReference type="Proteomes" id="UP000730481">
    <property type="component" value="Unassembled WGS sequence"/>
</dbReference>
<comment type="caution">
    <text evidence="2">The sequence shown here is derived from an EMBL/GenBank/DDBJ whole genome shotgun (WGS) entry which is preliminary data.</text>
</comment>
<dbReference type="InterPro" id="IPR025213">
    <property type="entry name" value="Sim4_Fta2"/>
</dbReference>
<name>A0A9P5ALM2_9HYPO</name>
<accession>A0A9P5ALM2</accession>
<keyword evidence="3" id="KW-1185">Reference proteome</keyword>
<feature type="compositionally biased region" description="Basic residues" evidence="1">
    <location>
        <begin position="303"/>
        <end position="318"/>
    </location>
</feature>
<evidence type="ECO:0000256" key="1">
    <source>
        <dbReference type="SAM" id="MobiDB-lite"/>
    </source>
</evidence>